<protein>
    <recommendedName>
        <fullName evidence="3">AAA family ATPase</fullName>
    </recommendedName>
</protein>
<sequence length="150" mass="17479">DVRIAVNEMRSYGNIEPLAEIIGEILEDLSNRDLMQMDEKHIKMMFLTLFGIDGTYFIQSEAENNKGYVDIMLKRKIQYKDITKFQWIIELKYIKESERNTLEKVKEEGLNQLKGYAKSKVVKEQLGDEGLKKALIIVVGKKDIYTVELQ</sequence>
<dbReference type="RefSeq" id="WP_199798797.1">
    <property type="nucleotide sequence ID" value="NZ_QMAP01000026.1"/>
</dbReference>
<organism evidence="1 2">
    <name type="scientific">Clostridium tetani</name>
    <dbReference type="NCBI Taxonomy" id="1513"/>
    <lineage>
        <taxon>Bacteria</taxon>
        <taxon>Bacillati</taxon>
        <taxon>Bacillota</taxon>
        <taxon>Clostridia</taxon>
        <taxon>Eubacteriales</taxon>
        <taxon>Clostridiaceae</taxon>
        <taxon>Clostridium</taxon>
    </lineage>
</organism>
<gene>
    <name evidence="1" type="ORF">DP130_13885</name>
</gene>
<evidence type="ECO:0000313" key="2">
    <source>
        <dbReference type="Proteomes" id="UP000290921"/>
    </source>
</evidence>
<evidence type="ECO:0000313" key="1">
    <source>
        <dbReference type="EMBL" id="RXI43822.1"/>
    </source>
</evidence>
<dbReference type="InterPro" id="IPR012547">
    <property type="entry name" value="PDDEXK_9"/>
</dbReference>
<proteinExistence type="predicted"/>
<dbReference type="EMBL" id="QMAP01000026">
    <property type="protein sequence ID" value="RXI43822.1"/>
    <property type="molecule type" value="Genomic_DNA"/>
</dbReference>
<name>A0A4Q0V8D4_CLOTA</name>
<reference evidence="1 2" key="1">
    <citation type="submission" date="2018-06" db="EMBL/GenBank/DDBJ databases">
        <title>Genome conservation of Clostridium tetani.</title>
        <authorList>
            <person name="Bruggemann H."/>
            <person name="Popoff M.R."/>
        </authorList>
    </citation>
    <scope>NUCLEOTIDE SEQUENCE [LARGE SCALE GENOMIC DNA]</scope>
    <source>
        <strain evidence="1 2">2017.061</strain>
    </source>
</reference>
<dbReference type="Pfam" id="PF08011">
    <property type="entry name" value="PDDEXK_9"/>
    <property type="match status" value="1"/>
</dbReference>
<accession>A0A4Q0V8D4</accession>
<dbReference type="AlphaFoldDB" id="A0A4Q0V8D4"/>
<dbReference type="PANTHER" id="PTHR34825">
    <property type="entry name" value="CONSERVED PROTEIN, WITH A WEAK D-GALACTARATE DEHYDRATASE/ALTRONATE HYDROLASE DOMAIN"/>
    <property type="match status" value="1"/>
</dbReference>
<feature type="non-terminal residue" evidence="1">
    <location>
        <position position="1"/>
    </location>
</feature>
<dbReference type="PANTHER" id="PTHR34825:SF2">
    <property type="entry name" value="AAA-ATPASE-LIKE DOMAIN-CONTAINING PROTEIN"/>
    <property type="match status" value="1"/>
</dbReference>
<dbReference type="Proteomes" id="UP000290921">
    <property type="component" value="Unassembled WGS sequence"/>
</dbReference>
<evidence type="ECO:0008006" key="3">
    <source>
        <dbReference type="Google" id="ProtNLM"/>
    </source>
</evidence>
<comment type="caution">
    <text evidence="1">The sequence shown here is derived from an EMBL/GenBank/DDBJ whole genome shotgun (WGS) entry which is preliminary data.</text>
</comment>